<evidence type="ECO:0000256" key="1">
    <source>
        <dbReference type="SAM" id="Phobius"/>
    </source>
</evidence>
<dbReference type="Proteomes" id="UP000306196">
    <property type="component" value="Unassembled WGS sequence"/>
</dbReference>
<comment type="caution">
    <text evidence="2">The sequence shown here is derived from an EMBL/GenBank/DDBJ whole genome shotgun (WGS) entry which is preliminary data.</text>
</comment>
<reference evidence="2 3" key="1">
    <citation type="submission" date="2019-05" db="EMBL/GenBank/DDBJ databases">
        <title>Verrucobacter flavum gen. nov., sp. nov. a new member of the family Verrucomicrobiaceae.</title>
        <authorList>
            <person name="Szuroczki S."/>
            <person name="Abbaszade G."/>
            <person name="Szabo A."/>
            <person name="Felfoldi T."/>
            <person name="Schumann P."/>
            <person name="Boka K."/>
            <person name="Keki Z."/>
            <person name="Toumi M."/>
            <person name="Toth E."/>
        </authorList>
    </citation>
    <scope>NUCLEOTIDE SEQUENCE [LARGE SCALE GENOMIC DNA]</scope>
    <source>
        <strain evidence="2 3">MG-N-17</strain>
    </source>
</reference>
<keyword evidence="1" id="KW-0472">Membrane</keyword>
<evidence type="ECO:0000313" key="2">
    <source>
        <dbReference type="EMBL" id="TLD69620.1"/>
    </source>
</evidence>
<dbReference type="RefSeq" id="WP_138087448.1">
    <property type="nucleotide sequence ID" value="NZ_VAUV01000012.1"/>
</dbReference>
<feature type="transmembrane region" description="Helical" evidence="1">
    <location>
        <begin position="75"/>
        <end position="94"/>
    </location>
</feature>
<dbReference type="InterPro" id="IPR036259">
    <property type="entry name" value="MFS_trans_sf"/>
</dbReference>
<sequence length="123" mass="13694">MEFSFSPFRLLLLAAIVISFWLWGGFSVPNLPEDDYRDPSKVARAWGQAILLFLAGAVAVSVIDHYVGNLDRTNLRLLYILVGIIMMIGSVLWLKGMRSPITDLGQRHSSAALLQSLHQNPIT</sequence>
<dbReference type="OrthoDB" id="195913at2"/>
<dbReference type="SUPFAM" id="SSF103473">
    <property type="entry name" value="MFS general substrate transporter"/>
    <property type="match status" value="1"/>
</dbReference>
<keyword evidence="1" id="KW-1133">Transmembrane helix</keyword>
<dbReference type="EMBL" id="VAUV01000012">
    <property type="protein sequence ID" value="TLD69620.1"/>
    <property type="molecule type" value="Genomic_DNA"/>
</dbReference>
<keyword evidence="1" id="KW-0812">Transmembrane</keyword>
<protein>
    <submittedName>
        <fullName evidence="2">Uncharacterized protein</fullName>
    </submittedName>
</protein>
<gene>
    <name evidence="2" type="ORF">FEM03_16820</name>
</gene>
<dbReference type="AlphaFoldDB" id="A0A5R8KBD6"/>
<evidence type="ECO:0000313" key="3">
    <source>
        <dbReference type="Proteomes" id="UP000306196"/>
    </source>
</evidence>
<keyword evidence="3" id="KW-1185">Reference proteome</keyword>
<name>A0A5R8KBD6_9BACT</name>
<feature type="transmembrane region" description="Helical" evidence="1">
    <location>
        <begin position="43"/>
        <end position="63"/>
    </location>
</feature>
<proteinExistence type="predicted"/>
<organism evidence="2 3">
    <name type="scientific">Phragmitibacter flavus</name>
    <dbReference type="NCBI Taxonomy" id="2576071"/>
    <lineage>
        <taxon>Bacteria</taxon>
        <taxon>Pseudomonadati</taxon>
        <taxon>Verrucomicrobiota</taxon>
        <taxon>Verrucomicrobiia</taxon>
        <taxon>Verrucomicrobiales</taxon>
        <taxon>Verrucomicrobiaceae</taxon>
        <taxon>Phragmitibacter</taxon>
    </lineage>
</organism>
<accession>A0A5R8KBD6</accession>